<dbReference type="InterPro" id="IPR051556">
    <property type="entry name" value="N-term/lysine_N-AcTrnsfr"/>
</dbReference>
<proteinExistence type="predicted"/>
<dbReference type="EMBL" id="MU004184">
    <property type="protein sequence ID" value="KAF2499579.1"/>
    <property type="molecule type" value="Genomic_DNA"/>
</dbReference>
<evidence type="ECO:0000256" key="3">
    <source>
        <dbReference type="SAM" id="MobiDB-lite"/>
    </source>
</evidence>
<dbReference type="Pfam" id="PF00583">
    <property type="entry name" value="Acetyltransf_1"/>
    <property type="match status" value="1"/>
</dbReference>
<evidence type="ECO:0000256" key="2">
    <source>
        <dbReference type="ARBA" id="ARBA00023315"/>
    </source>
</evidence>
<dbReference type="PANTHER" id="PTHR42919:SF8">
    <property type="entry name" value="N-ALPHA-ACETYLTRANSFERASE 50"/>
    <property type="match status" value="1"/>
</dbReference>
<protein>
    <submittedName>
        <fullName evidence="5">Acyl-CoA N-acyltransferase</fullName>
    </submittedName>
</protein>
<dbReference type="PANTHER" id="PTHR42919">
    <property type="entry name" value="N-ALPHA-ACETYLTRANSFERASE"/>
    <property type="match status" value="1"/>
</dbReference>
<dbReference type="AlphaFoldDB" id="A0A6A6R4W4"/>
<name>A0A6A6R4W4_9PEZI</name>
<feature type="compositionally biased region" description="Polar residues" evidence="3">
    <location>
        <begin position="16"/>
        <end position="28"/>
    </location>
</feature>
<dbReference type="OrthoDB" id="47374at2759"/>
<reference evidence="5" key="1">
    <citation type="journal article" date="2020" name="Stud. Mycol.">
        <title>101 Dothideomycetes genomes: a test case for predicting lifestyles and emergence of pathogens.</title>
        <authorList>
            <person name="Haridas S."/>
            <person name="Albert R."/>
            <person name="Binder M."/>
            <person name="Bloem J."/>
            <person name="Labutti K."/>
            <person name="Salamov A."/>
            <person name="Andreopoulos B."/>
            <person name="Baker S."/>
            <person name="Barry K."/>
            <person name="Bills G."/>
            <person name="Bluhm B."/>
            <person name="Cannon C."/>
            <person name="Castanera R."/>
            <person name="Culley D."/>
            <person name="Daum C."/>
            <person name="Ezra D."/>
            <person name="Gonzalez J."/>
            <person name="Henrissat B."/>
            <person name="Kuo A."/>
            <person name="Liang C."/>
            <person name="Lipzen A."/>
            <person name="Lutzoni F."/>
            <person name="Magnuson J."/>
            <person name="Mondo S."/>
            <person name="Nolan M."/>
            <person name="Ohm R."/>
            <person name="Pangilinan J."/>
            <person name="Park H.-J."/>
            <person name="Ramirez L."/>
            <person name="Alfaro M."/>
            <person name="Sun H."/>
            <person name="Tritt A."/>
            <person name="Yoshinaga Y."/>
            <person name="Zwiers L.-H."/>
            <person name="Turgeon B."/>
            <person name="Goodwin S."/>
            <person name="Spatafora J."/>
            <person name="Crous P."/>
            <person name="Grigoriev I."/>
        </authorList>
    </citation>
    <scope>NUCLEOTIDE SEQUENCE</scope>
    <source>
        <strain evidence="5">CBS 269.34</strain>
    </source>
</reference>
<evidence type="ECO:0000313" key="5">
    <source>
        <dbReference type="EMBL" id="KAF2499579.1"/>
    </source>
</evidence>
<organism evidence="5 6">
    <name type="scientific">Lophium mytilinum</name>
    <dbReference type="NCBI Taxonomy" id="390894"/>
    <lineage>
        <taxon>Eukaryota</taxon>
        <taxon>Fungi</taxon>
        <taxon>Dikarya</taxon>
        <taxon>Ascomycota</taxon>
        <taxon>Pezizomycotina</taxon>
        <taxon>Dothideomycetes</taxon>
        <taxon>Pleosporomycetidae</taxon>
        <taxon>Mytilinidiales</taxon>
        <taxon>Mytilinidiaceae</taxon>
        <taxon>Lophium</taxon>
    </lineage>
</organism>
<keyword evidence="1 5" id="KW-0808">Transferase</keyword>
<dbReference type="Gene3D" id="3.40.630.30">
    <property type="match status" value="1"/>
</dbReference>
<feature type="compositionally biased region" description="Pro residues" evidence="3">
    <location>
        <begin position="63"/>
        <end position="82"/>
    </location>
</feature>
<accession>A0A6A6R4W4</accession>
<keyword evidence="6" id="KW-1185">Reference proteome</keyword>
<evidence type="ECO:0000259" key="4">
    <source>
        <dbReference type="PROSITE" id="PS51186"/>
    </source>
</evidence>
<evidence type="ECO:0000313" key="6">
    <source>
        <dbReference type="Proteomes" id="UP000799750"/>
    </source>
</evidence>
<dbReference type="InterPro" id="IPR000182">
    <property type="entry name" value="GNAT_dom"/>
</dbReference>
<dbReference type="Proteomes" id="UP000799750">
    <property type="component" value="Unassembled WGS sequence"/>
</dbReference>
<dbReference type="GO" id="GO:0007064">
    <property type="term" value="P:mitotic sister chromatid cohesion"/>
    <property type="evidence" value="ECO:0007669"/>
    <property type="project" value="TreeGrafter"/>
</dbReference>
<sequence>MPETLLTAWLRKPTTAVASPTPQPQKKSYATAAAPEPEPVKRDKISSYTPALTLALDSEDVPPSAPPAPPGRPKKPPFSPLRPLPPNITLVAPHTSLLPAFKLLNQSLFPIPYPPAFYAETLADPITASITLFALWHRVAPAATQVAEILSAYCPPDTEETVAEPPPTLIGAVRCRLVHPDDKAARSVGLGSGDKPTLYVATLCVLPTYREHGCASHLVARVVTAAAREHGVGSVTAHVWEANTEGREWYKRRGFVEQGLVEGYYRRLRPSGAVLVKRVVGVQDLVGW</sequence>
<dbReference type="SUPFAM" id="SSF55729">
    <property type="entry name" value="Acyl-CoA N-acyltransferases (Nat)"/>
    <property type="match status" value="1"/>
</dbReference>
<dbReference type="GO" id="GO:0031415">
    <property type="term" value="C:NatA complex"/>
    <property type="evidence" value="ECO:0007669"/>
    <property type="project" value="TreeGrafter"/>
</dbReference>
<dbReference type="GO" id="GO:0016747">
    <property type="term" value="F:acyltransferase activity, transferring groups other than amino-acyl groups"/>
    <property type="evidence" value="ECO:0007669"/>
    <property type="project" value="InterPro"/>
</dbReference>
<dbReference type="InterPro" id="IPR016181">
    <property type="entry name" value="Acyl_CoA_acyltransferase"/>
</dbReference>
<keyword evidence="2 5" id="KW-0012">Acyltransferase</keyword>
<feature type="domain" description="N-acetyltransferase" evidence="4">
    <location>
        <begin position="86"/>
        <end position="280"/>
    </location>
</feature>
<evidence type="ECO:0000256" key="1">
    <source>
        <dbReference type="ARBA" id="ARBA00022679"/>
    </source>
</evidence>
<dbReference type="CDD" id="cd04301">
    <property type="entry name" value="NAT_SF"/>
    <property type="match status" value="1"/>
</dbReference>
<feature type="region of interest" description="Disordered" evidence="3">
    <location>
        <begin position="1"/>
        <end position="82"/>
    </location>
</feature>
<gene>
    <name evidence="5" type="ORF">BU16DRAFT_557896</name>
</gene>
<dbReference type="PROSITE" id="PS51186">
    <property type="entry name" value="GNAT"/>
    <property type="match status" value="1"/>
</dbReference>